<keyword evidence="6" id="KW-1185">Reference proteome</keyword>
<protein>
    <recommendedName>
        <fullName evidence="4">CCHC-type domain-containing protein</fullName>
    </recommendedName>
</protein>
<dbReference type="GO" id="GO:0006397">
    <property type="term" value="P:mRNA processing"/>
    <property type="evidence" value="ECO:0007669"/>
    <property type="project" value="UniProtKB-KW"/>
</dbReference>
<keyword evidence="1" id="KW-0507">mRNA processing</keyword>
<evidence type="ECO:0000259" key="4">
    <source>
        <dbReference type="PROSITE" id="PS50158"/>
    </source>
</evidence>
<dbReference type="SMART" id="SM00343">
    <property type="entry name" value="ZnF_C2HC"/>
    <property type="match status" value="1"/>
</dbReference>
<dbReference type="InterPro" id="IPR036875">
    <property type="entry name" value="Znf_CCHC_sf"/>
</dbReference>
<dbReference type="Proteomes" id="UP000054217">
    <property type="component" value="Unassembled WGS sequence"/>
</dbReference>
<dbReference type="STRING" id="870435.A0A0C3J8C0"/>
<evidence type="ECO:0000313" key="6">
    <source>
        <dbReference type="Proteomes" id="UP000054217"/>
    </source>
</evidence>
<evidence type="ECO:0000313" key="5">
    <source>
        <dbReference type="EMBL" id="KIN93921.1"/>
    </source>
</evidence>
<keyword evidence="2" id="KW-0479">Metal-binding</keyword>
<evidence type="ECO:0000256" key="2">
    <source>
        <dbReference type="PROSITE-ProRule" id="PRU00047"/>
    </source>
</evidence>
<proteinExistence type="predicted"/>
<keyword evidence="2" id="KW-0862">Zinc</keyword>
<feature type="region of interest" description="Disordered" evidence="3">
    <location>
        <begin position="16"/>
        <end position="38"/>
    </location>
</feature>
<dbReference type="PROSITE" id="PS50158">
    <property type="entry name" value="ZF_CCHC"/>
    <property type="match status" value="1"/>
</dbReference>
<accession>A0A0C3J8C0</accession>
<dbReference type="InParanoid" id="A0A0C3J8C0"/>
<dbReference type="EMBL" id="KN832125">
    <property type="protein sequence ID" value="KIN93921.1"/>
    <property type="molecule type" value="Genomic_DNA"/>
</dbReference>
<dbReference type="InterPro" id="IPR001878">
    <property type="entry name" value="Znf_CCHC"/>
</dbReference>
<reference evidence="6" key="2">
    <citation type="submission" date="2015-01" db="EMBL/GenBank/DDBJ databases">
        <title>Evolutionary Origins and Diversification of the Mycorrhizal Mutualists.</title>
        <authorList>
            <consortium name="DOE Joint Genome Institute"/>
            <consortium name="Mycorrhizal Genomics Consortium"/>
            <person name="Kohler A."/>
            <person name="Kuo A."/>
            <person name="Nagy L.G."/>
            <person name="Floudas D."/>
            <person name="Copeland A."/>
            <person name="Barry K.W."/>
            <person name="Cichocki N."/>
            <person name="Veneault-Fourrey C."/>
            <person name="LaButti K."/>
            <person name="Lindquist E.A."/>
            <person name="Lipzen A."/>
            <person name="Lundell T."/>
            <person name="Morin E."/>
            <person name="Murat C."/>
            <person name="Riley R."/>
            <person name="Ohm R."/>
            <person name="Sun H."/>
            <person name="Tunlid A."/>
            <person name="Henrissat B."/>
            <person name="Grigoriev I.V."/>
            <person name="Hibbett D.S."/>
            <person name="Martin F."/>
        </authorList>
    </citation>
    <scope>NUCLEOTIDE SEQUENCE [LARGE SCALE GENOMIC DNA]</scope>
    <source>
        <strain evidence="6">Marx 270</strain>
    </source>
</reference>
<evidence type="ECO:0000256" key="3">
    <source>
        <dbReference type="SAM" id="MobiDB-lite"/>
    </source>
</evidence>
<sequence length="184" mass="19819">MSYILDKYNRFVIQGGGKTKSPGEDIAFSADGSRKSKGQKTKFSGTCFNCGWTGHRAENCWEEGGGKAGKAPKGWKPRGKKDMLGKDSRGGKANTAAEAMSTEPNAVWQVEYSAGGVNEPETTSALPYATLALADSMSSTTMVELYDSSASQHLSPHRDHFIDFETIPPKPITAADKCTFNAIR</sequence>
<dbReference type="AlphaFoldDB" id="A0A0C3J8C0"/>
<name>A0A0C3J8C0_PISTI</name>
<dbReference type="HOGENOM" id="CLU_051225_1_0_1"/>
<feature type="domain" description="CCHC-type" evidence="4">
    <location>
        <begin position="47"/>
        <end position="60"/>
    </location>
</feature>
<gene>
    <name evidence="5" type="ORF">M404DRAFT_169792</name>
</gene>
<evidence type="ECO:0000256" key="1">
    <source>
        <dbReference type="ARBA" id="ARBA00022664"/>
    </source>
</evidence>
<reference evidence="5 6" key="1">
    <citation type="submission" date="2014-04" db="EMBL/GenBank/DDBJ databases">
        <authorList>
            <consortium name="DOE Joint Genome Institute"/>
            <person name="Kuo A."/>
            <person name="Kohler A."/>
            <person name="Costa M.D."/>
            <person name="Nagy L.G."/>
            <person name="Floudas D."/>
            <person name="Copeland A."/>
            <person name="Barry K.W."/>
            <person name="Cichocki N."/>
            <person name="Veneault-Fourrey C."/>
            <person name="LaButti K."/>
            <person name="Lindquist E.A."/>
            <person name="Lipzen A."/>
            <person name="Lundell T."/>
            <person name="Morin E."/>
            <person name="Murat C."/>
            <person name="Sun H."/>
            <person name="Tunlid A."/>
            <person name="Henrissat B."/>
            <person name="Grigoriev I.V."/>
            <person name="Hibbett D.S."/>
            <person name="Martin F."/>
            <person name="Nordberg H.P."/>
            <person name="Cantor M.N."/>
            <person name="Hua S.X."/>
        </authorList>
    </citation>
    <scope>NUCLEOTIDE SEQUENCE [LARGE SCALE GENOMIC DNA]</scope>
    <source>
        <strain evidence="5 6">Marx 270</strain>
    </source>
</reference>
<dbReference type="GO" id="GO:0008270">
    <property type="term" value="F:zinc ion binding"/>
    <property type="evidence" value="ECO:0007669"/>
    <property type="project" value="UniProtKB-KW"/>
</dbReference>
<keyword evidence="2" id="KW-0863">Zinc-finger</keyword>
<feature type="region of interest" description="Disordered" evidence="3">
    <location>
        <begin position="62"/>
        <end position="101"/>
    </location>
</feature>
<feature type="compositionally biased region" description="Basic and acidic residues" evidence="3">
    <location>
        <begin position="80"/>
        <end position="90"/>
    </location>
</feature>
<dbReference type="OrthoDB" id="2683886at2759"/>
<organism evidence="5 6">
    <name type="scientific">Pisolithus tinctorius Marx 270</name>
    <dbReference type="NCBI Taxonomy" id="870435"/>
    <lineage>
        <taxon>Eukaryota</taxon>
        <taxon>Fungi</taxon>
        <taxon>Dikarya</taxon>
        <taxon>Basidiomycota</taxon>
        <taxon>Agaricomycotina</taxon>
        <taxon>Agaricomycetes</taxon>
        <taxon>Agaricomycetidae</taxon>
        <taxon>Boletales</taxon>
        <taxon>Sclerodermatineae</taxon>
        <taxon>Pisolithaceae</taxon>
        <taxon>Pisolithus</taxon>
    </lineage>
</organism>
<dbReference type="SUPFAM" id="SSF57756">
    <property type="entry name" value="Retrovirus zinc finger-like domains"/>
    <property type="match status" value="1"/>
</dbReference>
<dbReference type="GO" id="GO:0003676">
    <property type="term" value="F:nucleic acid binding"/>
    <property type="evidence" value="ECO:0007669"/>
    <property type="project" value="InterPro"/>
</dbReference>